<dbReference type="SUPFAM" id="SSF53955">
    <property type="entry name" value="Lysozyme-like"/>
    <property type="match status" value="1"/>
</dbReference>
<proteinExistence type="predicted"/>
<dbReference type="AlphaFoldDB" id="A0A6J5EWQ2"/>
<keyword evidence="2" id="KW-1185">Reference proteome</keyword>
<sequence>MKQLFPGARPEDLQGVADELNAHIEFYKLDSPLRRAHFFAQVMQEVGPSFRLEEGFVWKSSALMMFTYFKKNPMQAIAHGYEKVISLKADGTRMVQEDFEAIANGAYGGRSDLGNGDYKSGDGWRYRGRGMKQLTGRTNYREFTNWHKNHQGEWPEDRANFEEDPDLVSLPKYAVRSAAYFWVAHELPAIADKGATADQVNAITRVVNSRTDSYEARVVNFQKINIRGDFN</sequence>
<organism evidence="1 2">
    <name type="scientific">Paraburkholderia solisilvae</name>
    <dbReference type="NCBI Taxonomy" id="624376"/>
    <lineage>
        <taxon>Bacteria</taxon>
        <taxon>Pseudomonadati</taxon>
        <taxon>Pseudomonadota</taxon>
        <taxon>Betaproteobacteria</taxon>
        <taxon>Burkholderiales</taxon>
        <taxon>Burkholderiaceae</taxon>
        <taxon>Paraburkholderia</taxon>
    </lineage>
</organism>
<dbReference type="Gene3D" id="1.10.530.10">
    <property type="match status" value="1"/>
</dbReference>
<dbReference type="InterPro" id="IPR023346">
    <property type="entry name" value="Lysozyme-like_dom_sf"/>
</dbReference>
<evidence type="ECO:0008006" key="3">
    <source>
        <dbReference type="Google" id="ProtNLM"/>
    </source>
</evidence>
<dbReference type="EMBL" id="CADIKF010000066">
    <property type="protein sequence ID" value="CAB3769811.1"/>
    <property type="molecule type" value="Genomic_DNA"/>
</dbReference>
<dbReference type="Proteomes" id="UP000494329">
    <property type="component" value="Unassembled WGS sequence"/>
</dbReference>
<protein>
    <recommendedName>
        <fullName evidence="3">Glycoside hydrolase family 19 catalytic domain-containing protein</fullName>
    </recommendedName>
</protein>
<evidence type="ECO:0000313" key="2">
    <source>
        <dbReference type="Proteomes" id="UP000494329"/>
    </source>
</evidence>
<accession>A0A6J5EWQ2</accession>
<reference evidence="1 2" key="1">
    <citation type="submission" date="2020-04" db="EMBL/GenBank/DDBJ databases">
        <authorList>
            <person name="De Canck E."/>
        </authorList>
    </citation>
    <scope>NUCLEOTIDE SEQUENCE [LARGE SCALE GENOMIC DNA]</scope>
    <source>
        <strain evidence="1 2">LMG 29739</strain>
    </source>
</reference>
<name>A0A6J5EWQ2_9BURK</name>
<gene>
    <name evidence="1" type="ORF">LMG29739_05630</name>
</gene>
<evidence type="ECO:0000313" key="1">
    <source>
        <dbReference type="EMBL" id="CAB3769811.1"/>
    </source>
</evidence>